<proteinExistence type="predicted"/>
<evidence type="ECO:0000313" key="2">
    <source>
        <dbReference type="EMBL" id="KAJ7086000.1"/>
    </source>
</evidence>
<dbReference type="EMBL" id="JARJCN010000032">
    <property type="protein sequence ID" value="KAJ7086000.1"/>
    <property type="molecule type" value="Genomic_DNA"/>
</dbReference>
<comment type="caution">
    <text evidence="2">The sequence shown here is derived from an EMBL/GenBank/DDBJ whole genome shotgun (WGS) entry which is preliminary data.</text>
</comment>
<keyword evidence="3" id="KW-1185">Reference proteome</keyword>
<accession>A0AAD6U523</accession>
<feature type="compositionally biased region" description="Pro residues" evidence="1">
    <location>
        <begin position="50"/>
        <end position="61"/>
    </location>
</feature>
<organism evidence="2 3">
    <name type="scientific">Mycena belliarum</name>
    <dbReference type="NCBI Taxonomy" id="1033014"/>
    <lineage>
        <taxon>Eukaryota</taxon>
        <taxon>Fungi</taxon>
        <taxon>Dikarya</taxon>
        <taxon>Basidiomycota</taxon>
        <taxon>Agaricomycotina</taxon>
        <taxon>Agaricomycetes</taxon>
        <taxon>Agaricomycetidae</taxon>
        <taxon>Agaricales</taxon>
        <taxon>Marasmiineae</taxon>
        <taxon>Mycenaceae</taxon>
        <taxon>Mycena</taxon>
    </lineage>
</organism>
<sequence>MGLKYDRISAGSQKMVAFQSLHTGHFIPASAASTGPILSTPPSTTQMPCSSPPAPTAPAPTAPAGELVMTPRGLRPKHVACEMPIFLDPGVNKEEHDLSTKSWYVAGPARVPGTYASPDSARKNTDGVHNGRIQGCKTLLLAAEWWDVVCRELHGEVPVCPKRPRPRVTPQTRIALTPMRSRTGEFWACCGVAQVFETRLAAMTAAEELDLKDIHIVGGYDVAALEAFAVGTN</sequence>
<evidence type="ECO:0000313" key="3">
    <source>
        <dbReference type="Proteomes" id="UP001222325"/>
    </source>
</evidence>
<feature type="compositionally biased region" description="Polar residues" evidence="1">
    <location>
        <begin position="40"/>
        <end position="49"/>
    </location>
</feature>
<reference evidence="2" key="1">
    <citation type="submission" date="2023-03" db="EMBL/GenBank/DDBJ databases">
        <title>Massive genome expansion in bonnet fungi (Mycena s.s.) driven by repeated elements and novel gene families across ecological guilds.</title>
        <authorList>
            <consortium name="Lawrence Berkeley National Laboratory"/>
            <person name="Harder C.B."/>
            <person name="Miyauchi S."/>
            <person name="Viragh M."/>
            <person name="Kuo A."/>
            <person name="Thoen E."/>
            <person name="Andreopoulos B."/>
            <person name="Lu D."/>
            <person name="Skrede I."/>
            <person name="Drula E."/>
            <person name="Henrissat B."/>
            <person name="Morin E."/>
            <person name="Kohler A."/>
            <person name="Barry K."/>
            <person name="LaButti K."/>
            <person name="Morin E."/>
            <person name="Salamov A."/>
            <person name="Lipzen A."/>
            <person name="Mereny Z."/>
            <person name="Hegedus B."/>
            <person name="Baldrian P."/>
            <person name="Stursova M."/>
            <person name="Weitz H."/>
            <person name="Taylor A."/>
            <person name="Grigoriev I.V."/>
            <person name="Nagy L.G."/>
            <person name="Martin F."/>
            <person name="Kauserud H."/>
        </authorList>
    </citation>
    <scope>NUCLEOTIDE SEQUENCE</scope>
    <source>
        <strain evidence="2">CBHHK173m</strain>
    </source>
</reference>
<dbReference type="Proteomes" id="UP001222325">
    <property type="component" value="Unassembled WGS sequence"/>
</dbReference>
<feature type="region of interest" description="Disordered" evidence="1">
    <location>
        <begin position="40"/>
        <end position="68"/>
    </location>
</feature>
<evidence type="ECO:0000256" key="1">
    <source>
        <dbReference type="SAM" id="MobiDB-lite"/>
    </source>
</evidence>
<protein>
    <submittedName>
        <fullName evidence="2">Uncharacterized protein</fullName>
    </submittedName>
</protein>
<name>A0AAD6U523_9AGAR</name>
<dbReference type="AlphaFoldDB" id="A0AAD6U523"/>
<gene>
    <name evidence="2" type="ORF">B0H15DRAFT_950597</name>
</gene>